<accession>A0A147BI68</accession>
<feature type="region of interest" description="Disordered" evidence="1">
    <location>
        <begin position="76"/>
        <end position="99"/>
    </location>
</feature>
<dbReference type="EMBL" id="GEGO01004924">
    <property type="protein sequence ID" value="JAR90480.1"/>
    <property type="molecule type" value="Transcribed_RNA"/>
</dbReference>
<evidence type="ECO:0000256" key="1">
    <source>
        <dbReference type="SAM" id="MobiDB-lite"/>
    </source>
</evidence>
<proteinExistence type="predicted"/>
<reference evidence="2" key="1">
    <citation type="journal article" date="2018" name="PLoS Negl. Trop. Dis.">
        <title>Sialome diversity of ticks revealed by RNAseq of single tick salivary glands.</title>
        <authorList>
            <person name="Perner J."/>
            <person name="Kropackova S."/>
            <person name="Kopacek P."/>
            <person name="Ribeiro J.M."/>
        </authorList>
    </citation>
    <scope>NUCLEOTIDE SEQUENCE</scope>
    <source>
        <strain evidence="2">Siblings of single egg batch collected in Ceske Budejovice</strain>
        <tissue evidence="2">Salivary glands</tissue>
    </source>
</reference>
<name>A0A147BI68_IXORI</name>
<protein>
    <submittedName>
        <fullName evidence="2">Uncharacterized protein</fullName>
    </submittedName>
</protein>
<dbReference type="AlphaFoldDB" id="A0A147BI68"/>
<sequence>MQYPHDGLQRARWTVSGLKHRLATWKPVERLSCWYNQFWGTDVEEDRLHIIDGDEGFVNWFCLPFLRRSKRWPQAEGAPDLNRHHEPAFFDNNAIEEDE</sequence>
<evidence type="ECO:0000313" key="2">
    <source>
        <dbReference type="EMBL" id="JAR90480.1"/>
    </source>
</evidence>
<organism evidence="2">
    <name type="scientific">Ixodes ricinus</name>
    <name type="common">Common tick</name>
    <name type="synonym">Acarus ricinus</name>
    <dbReference type="NCBI Taxonomy" id="34613"/>
    <lineage>
        <taxon>Eukaryota</taxon>
        <taxon>Metazoa</taxon>
        <taxon>Ecdysozoa</taxon>
        <taxon>Arthropoda</taxon>
        <taxon>Chelicerata</taxon>
        <taxon>Arachnida</taxon>
        <taxon>Acari</taxon>
        <taxon>Parasitiformes</taxon>
        <taxon>Ixodida</taxon>
        <taxon>Ixodoidea</taxon>
        <taxon>Ixodidae</taxon>
        <taxon>Ixodinae</taxon>
        <taxon>Ixodes</taxon>
    </lineage>
</organism>